<name>A0A151J0V6_9HYME</name>
<sequence length="510" mass="59179">IINVPSTDNACFAWSVVAALHPAQKNVERESSYSHYSSVLNLQDIQFPMTLSQIKKFEALNDISINVYAIEKGIVPIRLTDRKRSKHVNLLYVKNDSVQGHFALIKDLSRLVGSQINRKGHKKYFCDRRLHYFDSSAKLEMHSEDCEKINDCAIRLPSKDDKKERVPFVVYADLECALERIDSDSQSATHTVGYYVQCSYDSSLSGYRFRRDKDCIAWFAEELRQLAHIVQSVISANVPMADFTFDDWEKFNSVSHCHVCEKPFTPDDTRSLPSHRAIQRPRALKLQSKLQRFALHTCSPSYIIIYYPVTTFILLSRKLQPRMKDVDLLPVTKEKYISFTKHVDSTKIDQKNCVQLRFIDSYRFLASSLDKLSSFLNNDKLRVLRREFSHLSEENFYLLTRKGVFPYEYIDCSEKLNELCLPSRESIYSSLTDSTVSESDYAHAVNVWQRFSIQTLAEYSDLYLKTDVLLLADVFENFRDSCIASYGLDSAYYYTLLHMGCHVKTYWCKI</sequence>
<reference evidence="2 3" key="1">
    <citation type="submission" date="2015-09" db="EMBL/GenBank/DDBJ databases">
        <title>Trachymyrmex cornetzi WGS genome.</title>
        <authorList>
            <person name="Nygaard S."/>
            <person name="Hu H."/>
            <person name="Boomsma J."/>
            <person name="Zhang G."/>
        </authorList>
    </citation>
    <scope>NUCLEOTIDE SEQUENCE [LARGE SCALE GENOMIC DNA]</scope>
    <source>
        <strain evidence="2">Tcor2-1</strain>
        <tissue evidence="2">Whole body</tissue>
    </source>
</reference>
<dbReference type="PANTHER" id="PTHR31511">
    <property type="entry name" value="PROTEIN CBG23764"/>
    <property type="match status" value="1"/>
</dbReference>
<dbReference type="AlphaFoldDB" id="A0A151J0V6"/>
<keyword evidence="1" id="KW-0812">Transmembrane</keyword>
<evidence type="ECO:0000313" key="2">
    <source>
        <dbReference type="EMBL" id="KYN15203.1"/>
    </source>
</evidence>
<gene>
    <name evidence="2" type="ORF">ALC57_12578</name>
</gene>
<keyword evidence="1" id="KW-1133">Transmembrane helix</keyword>
<feature type="non-terminal residue" evidence="2">
    <location>
        <position position="1"/>
    </location>
</feature>
<dbReference type="EMBL" id="KQ980595">
    <property type="protein sequence ID" value="KYN15203.1"/>
    <property type="molecule type" value="Genomic_DNA"/>
</dbReference>
<evidence type="ECO:0008006" key="4">
    <source>
        <dbReference type="Google" id="ProtNLM"/>
    </source>
</evidence>
<organism evidence="2 3">
    <name type="scientific">Trachymyrmex cornetzi</name>
    <dbReference type="NCBI Taxonomy" id="471704"/>
    <lineage>
        <taxon>Eukaryota</taxon>
        <taxon>Metazoa</taxon>
        <taxon>Ecdysozoa</taxon>
        <taxon>Arthropoda</taxon>
        <taxon>Hexapoda</taxon>
        <taxon>Insecta</taxon>
        <taxon>Pterygota</taxon>
        <taxon>Neoptera</taxon>
        <taxon>Endopterygota</taxon>
        <taxon>Hymenoptera</taxon>
        <taxon>Apocrita</taxon>
        <taxon>Aculeata</taxon>
        <taxon>Formicoidea</taxon>
        <taxon>Formicidae</taxon>
        <taxon>Myrmicinae</taxon>
        <taxon>Trachymyrmex</taxon>
    </lineage>
</organism>
<accession>A0A151J0V6</accession>
<evidence type="ECO:0000313" key="3">
    <source>
        <dbReference type="Proteomes" id="UP000078492"/>
    </source>
</evidence>
<keyword evidence="1" id="KW-0472">Membrane</keyword>
<evidence type="ECO:0000256" key="1">
    <source>
        <dbReference type="SAM" id="Phobius"/>
    </source>
</evidence>
<dbReference type="PANTHER" id="PTHR31511:SF12">
    <property type="entry name" value="RHO TERMINATION FACTOR N-TERMINAL DOMAIN-CONTAINING PROTEIN"/>
    <property type="match status" value="1"/>
</dbReference>
<protein>
    <recommendedName>
        <fullName evidence="4">DNA-directed DNA polymerase</fullName>
    </recommendedName>
</protein>
<dbReference type="STRING" id="471704.A0A151J0V6"/>
<proteinExistence type="predicted"/>
<dbReference type="Proteomes" id="UP000078492">
    <property type="component" value="Unassembled WGS sequence"/>
</dbReference>
<keyword evidence="3" id="KW-1185">Reference proteome</keyword>
<feature type="transmembrane region" description="Helical" evidence="1">
    <location>
        <begin position="293"/>
        <end position="315"/>
    </location>
</feature>